<evidence type="ECO:0000256" key="1">
    <source>
        <dbReference type="ARBA" id="ARBA00022676"/>
    </source>
</evidence>
<evidence type="ECO:0000313" key="5">
    <source>
        <dbReference type="EMBL" id="QNP40695.1"/>
    </source>
</evidence>
<dbReference type="PANTHER" id="PTHR12526">
    <property type="entry name" value="GLYCOSYLTRANSFERASE"/>
    <property type="match status" value="1"/>
</dbReference>
<sequence>MPERKRILIVIDSMEVAGSQRQVQHLLAGLDRQRWEPELAFFRTDSFLAQAVRDSGIPVHYLPKRRRMDLRFLLDYARLLRERDYALVHAYSLTAELWTLPAQILARRRPVLVASERSSQRRDRPAWYWWLKRLVLGRSAAVIANSSAGAQSTASRTGMPDALFTTIVNDVDLPEPLDAPTRTAVRESIGAPEGRLLGLFVGRLAPVKNLPCLIRALAQLASAQRPWIALAGNGPLTGSLQDLAQECGVAADVTFLGERADATRLMLAADFLVLPSHMEGLSNALLEAMAARCPVIASAVGGSVELIDDGRTGLLFPSDDAAALAVAMARLSDPSLRDALLRAARTYVEKHHSQAALVAATSAVYERCLRAMPAGAQVFAHGAGK</sequence>
<accession>A0A7H0FXC9</accession>
<name>A0A7H0FXC9_9GAMM</name>
<dbReference type="GO" id="GO:1901135">
    <property type="term" value="P:carbohydrate derivative metabolic process"/>
    <property type="evidence" value="ECO:0007669"/>
    <property type="project" value="UniProtKB-ARBA"/>
</dbReference>
<dbReference type="Proteomes" id="UP000516018">
    <property type="component" value="Chromosome"/>
</dbReference>
<dbReference type="AlphaFoldDB" id="A0A7H0FXC9"/>
<feature type="domain" description="Glycosyltransferase subfamily 4-like N-terminal" evidence="4">
    <location>
        <begin position="18"/>
        <end position="173"/>
    </location>
</feature>
<gene>
    <name evidence="5" type="ORF">H8B22_00020</name>
</gene>
<evidence type="ECO:0000259" key="3">
    <source>
        <dbReference type="Pfam" id="PF00534"/>
    </source>
</evidence>
<dbReference type="GO" id="GO:0016757">
    <property type="term" value="F:glycosyltransferase activity"/>
    <property type="evidence" value="ECO:0007669"/>
    <property type="project" value="UniProtKB-KW"/>
</dbReference>
<protein>
    <submittedName>
        <fullName evidence="5">Glycosyltransferase</fullName>
    </submittedName>
</protein>
<proteinExistence type="predicted"/>
<dbReference type="PANTHER" id="PTHR12526:SF510">
    <property type="entry name" value="D-INOSITOL 3-PHOSPHATE GLYCOSYLTRANSFERASE"/>
    <property type="match status" value="1"/>
</dbReference>
<dbReference type="InterPro" id="IPR028098">
    <property type="entry name" value="Glyco_trans_4-like_N"/>
</dbReference>
<dbReference type="Pfam" id="PF00534">
    <property type="entry name" value="Glycos_transf_1"/>
    <property type="match status" value="1"/>
</dbReference>
<evidence type="ECO:0000259" key="4">
    <source>
        <dbReference type="Pfam" id="PF13439"/>
    </source>
</evidence>
<dbReference type="EMBL" id="CP060820">
    <property type="protein sequence ID" value="QNP40695.1"/>
    <property type="molecule type" value="Genomic_DNA"/>
</dbReference>
<keyword evidence="6" id="KW-1185">Reference proteome</keyword>
<dbReference type="CDD" id="cd03811">
    <property type="entry name" value="GT4_GT28_WabH-like"/>
    <property type="match status" value="1"/>
</dbReference>
<evidence type="ECO:0000313" key="6">
    <source>
        <dbReference type="Proteomes" id="UP000516018"/>
    </source>
</evidence>
<evidence type="ECO:0000256" key="2">
    <source>
        <dbReference type="ARBA" id="ARBA00022679"/>
    </source>
</evidence>
<organism evidence="5 6">
    <name type="scientific">Agrilutibacter terrestris</name>
    <dbReference type="NCBI Taxonomy" id="2865112"/>
    <lineage>
        <taxon>Bacteria</taxon>
        <taxon>Pseudomonadati</taxon>
        <taxon>Pseudomonadota</taxon>
        <taxon>Gammaproteobacteria</taxon>
        <taxon>Lysobacterales</taxon>
        <taxon>Lysobacteraceae</taxon>
        <taxon>Agrilutibacter</taxon>
    </lineage>
</organism>
<dbReference type="SUPFAM" id="SSF53756">
    <property type="entry name" value="UDP-Glycosyltransferase/glycogen phosphorylase"/>
    <property type="match status" value="1"/>
</dbReference>
<feature type="domain" description="Glycosyl transferase family 1" evidence="3">
    <location>
        <begin position="183"/>
        <end position="345"/>
    </location>
</feature>
<dbReference type="Pfam" id="PF13439">
    <property type="entry name" value="Glyco_transf_4"/>
    <property type="match status" value="1"/>
</dbReference>
<keyword evidence="1" id="KW-0328">Glycosyltransferase</keyword>
<keyword evidence="2 5" id="KW-0808">Transferase</keyword>
<dbReference type="InterPro" id="IPR001296">
    <property type="entry name" value="Glyco_trans_1"/>
</dbReference>
<reference evidence="5 6" key="1">
    <citation type="submission" date="2020-08" db="EMBL/GenBank/DDBJ databases">
        <title>Lysobacter sp. II4 sp. nov., isolated from soil.</title>
        <authorList>
            <person name="Woo C.Y."/>
            <person name="Kim J."/>
        </authorList>
    </citation>
    <scope>NUCLEOTIDE SEQUENCE [LARGE SCALE GENOMIC DNA]</scope>
    <source>
        <strain evidence="5 6">II4</strain>
    </source>
</reference>
<dbReference type="RefSeq" id="WP_187712135.1">
    <property type="nucleotide sequence ID" value="NZ_CP060820.1"/>
</dbReference>
<dbReference type="KEGG" id="lsx:H8B22_00020"/>
<dbReference type="Gene3D" id="3.40.50.2000">
    <property type="entry name" value="Glycogen Phosphorylase B"/>
    <property type="match status" value="2"/>
</dbReference>